<dbReference type="InterPro" id="IPR001223">
    <property type="entry name" value="Glyco_hydro18_cat"/>
</dbReference>
<feature type="domain" description="GH18" evidence="13">
    <location>
        <begin position="53"/>
        <end position="419"/>
    </location>
</feature>
<organism evidence="14 15">
    <name type="scientific">Acrodontium crateriforme</name>
    <dbReference type="NCBI Taxonomy" id="150365"/>
    <lineage>
        <taxon>Eukaryota</taxon>
        <taxon>Fungi</taxon>
        <taxon>Dikarya</taxon>
        <taxon>Ascomycota</taxon>
        <taxon>Pezizomycotina</taxon>
        <taxon>Dothideomycetes</taxon>
        <taxon>Dothideomycetidae</taxon>
        <taxon>Mycosphaerellales</taxon>
        <taxon>Teratosphaeriaceae</taxon>
        <taxon>Acrodontium</taxon>
    </lineage>
</organism>
<dbReference type="PANTHER" id="PTHR11177">
    <property type="entry name" value="CHITINASE"/>
    <property type="match status" value="1"/>
</dbReference>
<dbReference type="GO" id="GO:0005576">
    <property type="term" value="C:extracellular region"/>
    <property type="evidence" value="ECO:0007669"/>
    <property type="project" value="UniProtKB-SubCell"/>
</dbReference>
<keyword evidence="7" id="KW-0146">Chitin degradation</keyword>
<keyword evidence="15" id="KW-1185">Reference proteome</keyword>
<dbReference type="FunFam" id="3.10.50.10:FF:000005">
    <property type="entry name" value="Endochitinase B1"/>
    <property type="match status" value="1"/>
</dbReference>
<proteinExistence type="inferred from homology"/>
<dbReference type="GO" id="GO:0008843">
    <property type="term" value="F:endochitinase activity"/>
    <property type="evidence" value="ECO:0007669"/>
    <property type="project" value="UniProtKB-EC"/>
</dbReference>
<dbReference type="InterPro" id="IPR029070">
    <property type="entry name" value="Chitinase_insertion_sf"/>
</dbReference>
<keyword evidence="6 11" id="KW-0378">Hydrolase</keyword>
<evidence type="ECO:0000256" key="2">
    <source>
        <dbReference type="ARBA" id="ARBA00004613"/>
    </source>
</evidence>
<keyword evidence="5" id="KW-0964">Secreted</keyword>
<sequence length="471" mass="51538">MHPTWRHVLLSLALQAFSMTDAAAMPAKSDMSNRDVNGPSTYASTASGPSGGYRNIGYFTNWGIYGRNFQPADLAADKYTHILYSFANLHQDTGEVYLSDTYADLDKHYPSDSWSDTGNNAYGCTKQFYMIKQKHRNLKVMLSIGGYTYSPSFSGAASTDANRKKFAQSSVQLLKDMGFDGLDVDWEYPASEADKQNYVLLLTEMRNELDAYAATVPGNPHFILSIASPAGPQNFPYFDWKGMDAQLDYWNLMAYDYAGSFSDLSGYQDNLYNSTQYPAGAPFNTDTAVQAYINGGVTASKINLGMPLYGRAFVGTSGPGQKYSGVGDGSWENGIWDYKALPKPGATINTDTAAGAIWSYDDSTQTMITYDNPSMTLKKIDYIKKNGLGGGMWWEVSGDYPVTDPNSLVGTFTSNIGTMEKSDNTLAYPFSQYDNIKNGLNSTTTASNFKVNFVASSNAPTSTPTGESRFA</sequence>
<dbReference type="Gene3D" id="3.10.50.10">
    <property type="match status" value="1"/>
</dbReference>
<dbReference type="InterPro" id="IPR050314">
    <property type="entry name" value="Glycosyl_Hydrlase_18"/>
</dbReference>
<reference evidence="14 15" key="1">
    <citation type="submission" date="2023-11" db="EMBL/GenBank/DDBJ databases">
        <title>An acidophilic fungus is an integral part of prey digestion in a carnivorous sundew plant.</title>
        <authorList>
            <person name="Tsai I.J."/>
        </authorList>
    </citation>
    <scope>NUCLEOTIDE SEQUENCE [LARGE SCALE GENOMIC DNA]</scope>
    <source>
        <strain evidence="14">169a</strain>
    </source>
</reference>
<dbReference type="SUPFAM" id="SSF54556">
    <property type="entry name" value="Chitinase insertion domain"/>
    <property type="match status" value="1"/>
</dbReference>
<evidence type="ECO:0000259" key="13">
    <source>
        <dbReference type="PROSITE" id="PS51910"/>
    </source>
</evidence>
<dbReference type="CDD" id="cd06548">
    <property type="entry name" value="GH18_chitinase"/>
    <property type="match status" value="1"/>
</dbReference>
<dbReference type="SUPFAM" id="SSF51445">
    <property type="entry name" value="(Trans)glycosidases"/>
    <property type="match status" value="1"/>
</dbReference>
<dbReference type="GO" id="GO:0000272">
    <property type="term" value="P:polysaccharide catabolic process"/>
    <property type="evidence" value="ECO:0007669"/>
    <property type="project" value="UniProtKB-KW"/>
</dbReference>
<evidence type="ECO:0000256" key="11">
    <source>
        <dbReference type="RuleBase" id="RU000489"/>
    </source>
</evidence>
<comment type="similarity">
    <text evidence="3">Belongs to the glycosyl hydrolase 18 family. Chitinase class V subfamily.</text>
</comment>
<accession>A0AAQ3R861</accession>
<dbReference type="Proteomes" id="UP001303373">
    <property type="component" value="Chromosome 14"/>
</dbReference>
<dbReference type="FunFam" id="3.20.20.80:FF:000075">
    <property type="entry name" value="Sporulation-specific chitinase"/>
    <property type="match status" value="1"/>
</dbReference>
<dbReference type="GO" id="GO:0008061">
    <property type="term" value="F:chitin binding"/>
    <property type="evidence" value="ECO:0007669"/>
    <property type="project" value="InterPro"/>
</dbReference>
<feature type="signal peptide" evidence="12">
    <location>
        <begin position="1"/>
        <end position="22"/>
    </location>
</feature>
<evidence type="ECO:0000313" key="14">
    <source>
        <dbReference type="EMBL" id="WPH05061.1"/>
    </source>
</evidence>
<evidence type="ECO:0000313" key="15">
    <source>
        <dbReference type="Proteomes" id="UP001303373"/>
    </source>
</evidence>
<keyword evidence="8" id="KW-0119">Carbohydrate metabolism</keyword>
<dbReference type="Gene3D" id="3.20.20.80">
    <property type="entry name" value="Glycosidases"/>
    <property type="match status" value="1"/>
</dbReference>
<protein>
    <recommendedName>
        <fullName evidence="4">chitinase</fullName>
        <ecNumber evidence="4">3.2.1.14</ecNumber>
    </recommendedName>
</protein>
<dbReference type="InterPro" id="IPR001579">
    <property type="entry name" value="Glyco_hydro_18_chit_AS"/>
</dbReference>
<evidence type="ECO:0000256" key="4">
    <source>
        <dbReference type="ARBA" id="ARBA00012729"/>
    </source>
</evidence>
<dbReference type="PROSITE" id="PS01095">
    <property type="entry name" value="GH18_1"/>
    <property type="match status" value="1"/>
</dbReference>
<dbReference type="PROSITE" id="PS51910">
    <property type="entry name" value="GH18_2"/>
    <property type="match status" value="1"/>
</dbReference>
<comment type="catalytic activity">
    <reaction evidence="1">
        <text>Random endo-hydrolysis of N-acetyl-beta-D-glucosaminide (1-&gt;4)-beta-linkages in chitin and chitodextrins.</text>
        <dbReference type="EC" id="3.2.1.14"/>
    </reaction>
</comment>
<dbReference type="EC" id="3.2.1.14" evidence="4"/>
<evidence type="ECO:0000256" key="9">
    <source>
        <dbReference type="ARBA" id="ARBA00023295"/>
    </source>
</evidence>
<evidence type="ECO:0000256" key="7">
    <source>
        <dbReference type="ARBA" id="ARBA00023024"/>
    </source>
</evidence>
<dbReference type="Pfam" id="PF00704">
    <property type="entry name" value="Glyco_hydro_18"/>
    <property type="match status" value="1"/>
</dbReference>
<feature type="chain" id="PRO_5042893758" description="chitinase" evidence="12">
    <location>
        <begin position="23"/>
        <end position="471"/>
    </location>
</feature>
<keyword evidence="10" id="KW-0624">Polysaccharide degradation</keyword>
<dbReference type="InterPro" id="IPR017853">
    <property type="entry name" value="GH"/>
</dbReference>
<dbReference type="EMBL" id="CP138593">
    <property type="protein sequence ID" value="WPH05061.1"/>
    <property type="molecule type" value="Genomic_DNA"/>
</dbReference>
<evidence type="ECO:0000256" key="5">
    <source>
        <dbReference type="ARBA" id="ARBA00022525"/>
    </source>
</evidence>
<evidence type="ECO:0000256" key="10">
    <source>
        <dbReference type="ARBA" id="ARBA00023326"/>
    </source>
</evidence>
<dbReference type="PANTHER" id="PTHR11177:SF365">
    <property type="entry name" value="ENDOCHITINASE B"/>
    <property type="match status" value="1"/>
</dbReference>
<evidence type="ECO:0000256" key="6">
    <source>
        <dbReference type="ARBA" id="ARBA00022801"/>
    </source>
</evidence>
<dbReference type="GO" id="GO:0006032">
    <property type="term" value="P:chitin catabolic process"/>
    <property type="evidence" value="ECO:0007669"/>
    <property type="project" value="UniProtKB-KW"/>
</dbReference>
<dbReference type="InterPro" id="IPR011583">
    <property type="entry name" value="Chitinase_II/V-like_cat"/>
</dbReference>
<comment type="subcellular location">
    <subcellularLocation>
        <location evidence="2">Secreted</location>
    </subcellularLocation>
</comment>
<evidence type="ECO:0000256" key="1">
    <source>
        <dbReference type="ARBA" id="ARBA00000822"/>
    </source>
</evidence>
<dbReference type="SMART" id="SM00636">
    <property type="entry name" value="Glyco_18"/>
    <property type="match status" value="1"/>
</dbReference>
<gene>
    <name evidence="14" type="ORF">R9X50_00796000</name>
</gene>
<dbReference type="AlphaFoldDB" id="A0AAQ3R861"/>
<name>A0AAQ3R861_9PEZI</name>
<evidence type="ECO:0000256" key="8">
    <source>
        <dbReference type="ARBA" id="ARBA00023277"/>
    </source>
</evidence>
<keyword evidence="12" id="KW-0732">Signal</keyword>
<keyword evidence="9 11" id="KW-0326">Glycosidase</keyword>
<evidence type="ECO:0000256" key="12">
    <source>
        <dbReference type="SAM" id="SignalP"/>
    </source>
</evidence>
<evidence type="ECO:0000256" key="3">
    <source>
        <dbReference type="ARBA" id="ARBA00008682"/>
    </source>
</evidence>